<dbReference type="AlphaFoldDB" id="A0AAX0UAA7"/>
<proteinExistence type="predicted"/>
<reference evidence="2 3" key="1">
    <citation type="submission" date="2017-11" db="EMBL/GenBank/DDBJ databases">
        <title>Molecular characterization of Burkholderia pseudomallei and closely related isolates from Vietnam.</title>
        <authorList>
            <person name="Ustinov D.V."/>
            <person name="Antonov A.S."/>
            <person name="Avdusheva E.F."/>
            <person name="Shpak I.M."/>
            <person name="Zakharova I.B."/>
            <person name="Thi L.A."/>
            <person name="Teteryatnikova N."/>
            <person name="Lopasteyskaya Y.A."/>
            <person name="Kuzyutina J.A."/>
            <person name="Ngo T.N."/>
            <person name="Victorov D.V."/>
        </authorList>
    </citation>
    <scope>NUCLEOTIDE SEQUENCE [LARGE SCALE GENOMIC DNA]</scope>
    <source>
        <strain evidence="2 3">V1512</strain>
    </source>
</reference>
<feature type="compositionally biased region" description="Basic and acidic residues" evidence="1">
    <location>
        <begin position="76"/>
        <end position="114"/>
    </location>
</feature>
<comment type="caution">
    <text evidence="2">The sequence shown here is derived from an EMBL/GenBank/DDBJ whole genome shotgun (WGS) entry which is preliminary data.</text>
</comment>
<feature type="region of interest" description="Disordered" evidence="1">
    <location>
        <begin position="1"/>
        <end position="27"/>
    </location>
</feature>
<dbReference type="EMBL" id="PHRB01000014">
    <property type="protein sequence ID" value="PJO65361.1"/>
    <property type="molecule type" value="Genomic_DNA"/>
</dbReference>
<organism evidence="2 3">
    <name type="scientific">Burkholderia pseudomallei</name>
    <name type="common">Pseudomonas pseudomallei</name>
    <dbReference type="NCBI Taxonomy" id="28450"/>
    <lineage>
        <taxon>Bacteria</taxon>
        <taxon>Pseudomonadati</taxon>
        <taxon>Pseudomonadota</taxon>
        <taxon>Betaproteobacteria</taxon>
        <taxon>Burkholderiales</taxon>
        <taxon>Burkholderiaceae</taxon>
        <taxon>Burkholderia</taxon>
        <taxon>pseudomallei group</taxon>
    </lineage>
</organism>
<sequence length="121" mass="12687">MRPSRGCRALAPGAQVGREGGGTAAGRASYASHAMAPRVLGGSHGFAVPADRADGDGGRTLANRRPSAILTPPSRRAAEPPNRRTAEPPNRRTAEPPNRRAAEPQNRRTAEPPNRRTAVAV</sequence>
<gene>
    <name evidence="2" type="ORF">CWD88_16610</name>
</gene>
<feature type="region of interest" description="Disordered" evidence="1">
    <location>
        <begin position="41"/>
        <end position="121"/>
    </location>
</feature>
<evidence type="ECO:0000313" key="3">
    <source>
        <dbReference type="Proteomes" id="UP000231878"/>
    </source>
</evidence>
<evidence type="ECO:0000256" key="1">
    <source>
        <dbReference type="SAM" id="MobiDB-lite"/>
    </source>
</evidence>
<protein>
    <submittedName>
        <fullName evidence="2">Uncharacterized protein</fullName>
    </submittedName>
</protein>
<accession>A0AAX0UAA7</accession>
<name>A0AAX0UAA7_BURPE</name>
<dbReference type="Proteomes" id="UP000231878">
    <property type="component" value="Unassembled WGS sequence"/>
</dbReference>
<evidence type="ECO:0000313" key="2">
    <source>
        <dbReference type="EMBL" id="PJO65361.1"/>
    </source>
</evidence>